<feature type="compositionally biased region" description="Basic and acidic residues" evidence="5">
    <location>
        <begin position="229"/>
        <end position="240"/>
    </location>
</feature>
<proteinExistence type="predicted"/>
<dbReference type="SUPFAM" id="SSF103647">
    <property type="entry name" value="TSP type-3 repeat"/>
    <property type="match status" value="1"/>
</dbReference>
<dbReference type="PROSITE" id="PS51841">
    <property type="entry name" value="LTD"/>
    <property type="match status" value="1"/>
</dbReference>
<evidence type="ECO:0000256" key="3">
    <source>
        <dbReference type="ARBA" id="ARBA00022729"/>
    </source>
</evidence>
<keyword evidence="2" id="KW-0964">Secreted</keyword>
<dbReference type="InterPro" id="IPR001322">
    <property type="entry name" value="Lamin_tail_dom"/>
</dbReference>
<reference evidence="7 8" key="1">
    <citation type="journal article" date="2019" name="Int. J. Syst. Evol. Microbiol.">
        <title>The Global Catalogue of Microorganisms (GCM) 10K type strain sequencing project: providing services to taxonomists for standard genome sequencing and annotation.</title>
        <authorList>
            <consortium name="The Broad Institute Genomics Platform"/>
            <consortium name="The Broad Institute Genome Sequencing Center for Infectious Disease"/>
            <person name="Wu L."/>
            <person name="Ma J."/>
        </authorList>
    </citation>
    <scope>NUCLEOTIDE SEQUENCE [LARGE SCALE GENOMIC DNA]</scope>
    <source>
        <strain evidence="7 8">CGMCC 1.12553</strain>
    </source>
</reference>
<accession>A0ABD5PEP2</accession>
<feature type="compositionally biased region" description="Low complexity" evidence="5">
    <location>
        <begin position="126"/>
        <end position="174"/>
    </location>
</feature>
<comment type="caution">
    <text evidence="7">The sequence shown here is derived from an EMBL/GenBank/DDBJ whole genome shotgun (WGS) entry which is preliminary data.</text>
</comment>
<feature type="region of interest" description="Disordered" evidence="5">
    <location>
        <begin position="113"/>
        <end position="277"/>
    </location>
</feature>
<gene>
    <name evidence="7" type="ORF">ACFO0N_14905</name>
</gene>
<dbReference type="Pfam" id="PF18884">
    <property type="entry name" value="TSP3_bac"/>
    <property type="match status" value="3"/>
</dbReference>
<feature type="compositionally biased region" description="Acidic residues" evidence="5">
    <location>
        <begin position="175"/>
        <end position="184"/>
    </location>
</feature>
<dbReference type="AlphaFoldDB" id="A0ABD5PEP2"/>
<feature type="domain" description="LTD" evidence="6">
    <location>
        <begin position="18"/>
        <end position="132"/>
    </location>
</feature>
<sequence>MAAVGALGLGGTALAQEDQPDFLEFTEVNNDAEYVVLTNYSNEDFDLSNYVINFEANNPEVDQTKSFPSGTVVPANGSIKIATGAEDQTGDVVFDYEGPVMNNDDQDLIAIETPDRSRTVVDENTEASTPTATPTAEPTETQTATPEQTETAEPTETATETPEETTTPEPTTAEETTETPEETTAETPETTNEPTTEEPEPEPVDSDGDGLTDAEEKELGTDPNDPDTDGDKIWDGKEVDEYGTDPTEADSDGDGVNDCREVNIFGTDPNDADDTPN</sequence>
<organism evidence="7 8">
    <name type="scientific">Halobium salinum</name>
    <dbReference type="NCBI Taxonomy" id="1364940"/>
    <lineage>
        <taxon>Archaea</taxon>
        <taxon>Methanobacteriati</taxon>
        <taxon>Methanobacteriota</taxon>
        <taxon>Stenosarchaea group</taxon>
        <taxon>Halobacteria</taxon>
        <taxon>Halobacteriales</taxon>
        <taxon>Haloferacaceae</taxon>
        <taxon>Halobium</taxon>
    </lineage>
</organism>
<keyword evidence="4" id="KW-0106">Calcium</keyword>
<dbReference type="InterPro" id="IPR059100">
    <property type="entry name" value="TSP3_bac"/>
</dbReference>
<comment type="subcellular location">
    <subcellularLocation>
        <location evidence="1">Secreted</location>
    </subcellularLocation>
</comment>
<dbReference type="Gene3D" id="2.60.40.1260">
    <property type="entry name" value="Lamin Tail domain"/>
    <property type="match status" value="1"/>
</dbReference>
<keyword evidence="3" id="KW-0732">Signal</keyword>
<dbReference type="InterPro" id="IPR036415">
    <property type="entry name" value="Lamin_tail_dom_sf"/>
</dbReference>
<evidence type="ECO:0000256" key="4">
    <source>
        <dbReference type="ARBA" id="ARBA00022837"/>
    </source>
</evidence>
<evidence type="ECO:0000256" key="5">
    <source>
        <dbReference type="SAM" id="MobiDB-lite"/>
    </source>
</evidence>
<dbReference type="SUPFAM" id="SSF74853">
    <property type="entry name" value="Lamin A/C globular tail domain"/>
    <property type="match status" value="1"/>
</dbReference>
<evidence type="ECO:0000256" key="1">
    <source>
        <dbReference type="ARBA" id="ARBA00004613"/>
    </source>
</evidence>
<dbReference type="Proteomes" id="UP001595921">
    <property type="component" value="Unassembled WGS sequence"/>
</dbReference>
<name>A0ABD5PEP2_9EURY</name>
<dbReference type="InterPro" id="IPR028974">
    <property type="entry name" value="TSP_type-3_rpt"/>
</dbReference>
<protein>
    <submittedName>
        <fullName evidence="7">Lamin tail domain-containing protein</fullName>
    </submittedName>
</protein>
<feature type="compositionally biased region" description="Low complexity" evidence="5">
    <location>
        <begin position="185"/>
        <end position="194"/>
    </location>
</feature>
<dbReference type="RefSeq" id="WP_267622887.1">
    <property type="nucleotide sequence ID" value="NZ_JAODIW010000006.1"/>
</dbReference>
<keyword evidence="8" id="KW-1185">Reference proteome</keyword>
<evidence type="ECO:0000313" key="7">
    <source>
        <dbReference type="EMBL" id="MFC4359233.1"/>
    </source>
</evidence>
<evidence type="ECO:0000313" key="8">
    <source>
        <dbReference type="Proteomes" id="UP001595921"/>
    </source>
</evidence>
<evidence type="ECO:0000256" key="2">
    <source>
        <dbReference type="ARBA" id="ARBA00022525"/>
    </source>
</evidence>
<feature type="compositionally biased region" description="Acidic residues" evidence="5">
    <location>
        <begin position="195"/>
        <end position="216"/>
    </location>
</feature>
<dbReference type="Pfam" id="PF00932">
    <property type="entry name" value="LTD"/>
    <property type="match status" value="1"/>
</dbReference>
<dbReference type="EMBL" id="JBHSDS010000008">
    <property type="protein sequence ID" value="MFC4359233.1"/>
    <property type="molecule type" value="Genomic_DNA"/>
</dbReference>
<evidence type="ECO:0000259" key="6">
    <source>
        <dbReference type="PROSITE" id="PS51841"/>
    </source>
</evidence>
<feature type="compositionally biased region" description="Acidic residues" evidence="5">
    <location>
        <begin position="241"/>
        <end position="255"/>
    </location>
</feature>